<dbReference type="CDD" id="cd17920">
    <property type="entry name" value="DEXHc_RecQ"/>
    <property type="match status" value="1"/>
</dbReference>
<dbReference type="SMART" id="SM00487">
    <property type="entry name" value="DEXDc"/>
    <property type="match status" value="1"/>
</dbReference>
<dbReference type="GO" id="GO:0009378">
    <property type="term" value="F:four-way junction helicase activity"/>
    <property type="evidence" value="ECO:0007669"/>
    <property type="project" value="TreeGrafter"/>
</dbReference>
<comment type="similarity">
    <text evidence="1">Belongs to the helicase family. RecQ subfamily.</text>
</comment>
<dbReference type="EMBL" id="JACBAE010000847">
    <property type="protein sequence ID" value="KAF7174559.1"/>
    <property type="molecule type" value="Genomic_DNA"/>
</dbReference>
<keyword evidence="2" id="KW-0812">Transmembrane</keyword>
<proteinExistence type="inferred from homology"/>
<evidence type="ECO:0000313" key="4">
    <source>
        <dbReference type="EMBL" id="KAF7174559.1"/>
    </source>
</evidence>
<dbReference type="Gene3D" id="3.40.50.300">
    <property type="entry name" value="P-loop containing nucleotide triphosphate hydrolases"/>
    <property type="match status" value="1"/>
</dbReference>
<dbReference type="SUPFAM" id="SSF52540">
    <property type="entry name" value="P-loop containing nucleoside triphosphate hydrolases"/>
    <property type="match status" value="1"/>
</dbReference>
<dbReference type="GO" id="GO:0043138">
    <property type="term" value="F:3'-5' DNA helicase activity"/>
    <property type="evidence" value="ECO:0007669"/>
    <property type="project" value="TreeGrafter"/>
</dbReference>
<sequence length="315" mass="35697">MVYGQGIQEQAGSTAHRREMFRLSSTDWHQFLGFSAPGHPSILGKRKRAPWEDEAEVSRMERRHQLATMDLEAAAQRMTGRPDMRFRGVQDPAMRAIQWGESPVVAVMPTGGGKSMLFMVLAFTAPGGTTIVVVPLVALRADMTRRCQELGISCVLWESWRPPDAASIVLVTPESAVSPDFQTFLNRLRWTRRLDQIVIDECHVVLNDQRDFRPQMAQLGRLVQACTQMVWLTATLPPSMEDKLCRRMKHDQATVTIYQARTSWPNVAYRVWRPDMTGVSWGLYQWIESEAVVAFIQDRIQWAAGGKRGSWGPAQ</sequence>
<dbReference type="Pfam" id="PF00270">
    <property type="entry name" value="DEAD"/>
    <property type="match status" value="1"/>
</dbReference>
<reference evidence="4" key="1">
    <citation type="submission" date="2020-06" db="EMBL/GenBank/DDBJ databases">
        <title>Draft genome sequences of strains closely related to Aspergillus parafelis and Aspergillus hiratsukae.</title>
        <authorList>
            <person name="Dos Santos R.A.C."/>
            <person name="Rivero-Menendez O."/>
            <person name="Steenwyk J.L."/>
            <person name="Mead M.E."/>
            <person name="Goldman G.H."/>
            <person name="Alastruey-Izquierdo A."/>
            <person name="Rokas A."/>
        </authorList>
    </citation>
    <scope>NUCLEOTIDE SEQUENCE</scope>
    <source>
        <strain evidence="4">CNM-CM5623</strain>
    </source>
</reference>
<dbReference type="GO" id="GO:0005694">
    <property type="term" value="C:chromosome"/>
    <property type="evidence" value="ECO:0007669"/>
    <property type="project" value="TreeGrafter"/>
</dbReference>
<dbReference type="PROSITE" id="PS51192">
    <property type="entry name" value="HELICASE_ATP_BIND_1"/>
    <property type="match status" value="1"/>
</dbReference>
<dbReference type="GO" id="GO:0003676">
    <property type="term" value="F:nucleic acid binding"/>
    <property type="evidence" value="ECO:0007669"/>
    <property type="project" value="InterPro"/>
</dbReference>
<feature type="domain" description="Helicase ATP-binding" evidence="3">
    <location>
        <begin position="95"/>
        <end position="254"/>
    </location>
</feature>
<evidence type="ECO:0000256" key="2">
    <source>
        <dbReference type="SAM" id="Phobius"/>
    </source>
</evidence>
<dbReference type="AlphaFoldDB" id="A0A8H6QL76"/>
<evidence type="ECO:0000313" key="5">
    <source>
        <dbReference type="Proteomes" id="UP000654922"/>
    </source>
</evidence>
<dbReference type="OrthoDB" id="5153301at2759"/>
<dbReference type="InterPro" id="IPR027417">
    <property type="entry name" value="P-loop_NTPase"/>
</dbReference>
<feature type="transmembrane region" description="Helical" evidence="2">
    <location>
        <begin position="116"/>
        <end position="139"/>
    </location>
</feature>
<accession>A0A8H6QL76</accession>
<evidence type="ECO:0000256" key="1">
    <source>
        <dbReference type="ARBA" id="ARBA00005446"/>
    </source>
</evidence>
<dbReference type="InterPro" id="IPR014001">
    <property type="entry name" value="Helicase_ATP-bd"/>
</dbReference>
<comment type="caution">
    <text evidence="4">The sequence shown here is derived from an EMBL/GenBank/DDBJ whole genome shotgun (WGS) entry which is preliminary data.</text>
</comment>
<dbReference type="GO" id="GO:0005737">
    <property type="term" value="C:cytoplasm"/>
    <property type="evidence" value="ECO:0007669"/>
    <property type="project" value="TreeGrafter"/>
</dbReference>
<keyword evidence="2" id="KW-0472">Membrane</keyword>
<dbReference type="PANTHER" id="PTHR13710:SF154">
    <property type="entry name" value="RECQ HELICASE, PUTATIVE (AFU_ORTHOLOGUE AFUA_6G14720)-RELATED"/>
    <property type="match status" value="1"/>
</dbReference>
<dbReference type="PANTHER" id="PTHR13710">
    <property type="entry name" value="DNA HELICASE RECQ FAMILY MEMBER"/>
    <property type="match status" value="1"/>
</dbReference>
<organism evidence="4 5">
    <name type="scientific">Aspergillus felis</name>
    <dbReference type="NCBI Taxonomy" id="1287682"/>
    <lineage>
        <taxon>Eukaryota</taxon>
        <taxon>Fungi</taxon>
        <taxon>Dikarya</taxon>
        <taxon>Ascomycota</taxon>
        <taxon>Pezizomycotina</taxon>
        <taxon>Eurotiomycetes</taxon>
        <taxon>Eurotiomycetidae</taxon>
        <taxon>Eurotiales</taxon>
        <taxon>Aspergillaceae</taxon>
        <taxon>Aspergillus</taxon>
        <taxon>Aspergillus subgen. Fumigati</taxon>
    </lineage>
</organism>
<dbReference type="Proteomes" id="UP000654922">
    <property type="component" value="Unassembled WGS sequence"/>
</dbReference>
<keyword evidence="2" id="KW-1133">Transmembrane helix</keyword>
<protein>
    <recommendedName>
        <fullName evidence="3">Helicase ATP-binding domain-containing protein</fullName>
    </recommendedName>
</protein>
<gene>
    <name evidence="4" type="ORF">CNMCM5623_007830</name>
</gene>
<dbReference type="InterPro" id="IPR011545">
    <property type="entry name" value="DEAD/DEAH_box_helicase_dom"/>
</dbReference>
<evidence type="ECO:0000259" key="3">
    <source>
        <dbReference type="PROSITE" id="PS51192"/>
    </source>
</evidence>
<dbReference type="GO" id="GO:0000724">
    <property type="term" value="P:double-strand break repair via homologous recombination"/>
    <property type="evidence" value="ECO:0007669"/>
    <property type="project" value="TreeGrafter"/>
</dbReference>
<dbReference type="GO" id="GO:0005524">
    <property type="term" value="F:ATP binding"/>
    <property type="evidence" value="ECO:0007669"/>
    <property type="project" value="InterPro"/>
</dbReference>
<name>A0A8H6QL76_9EURO</name>